<proteinExistence type="predicted"/>
<dbReference type="InterPro" id="IPR017224">
    <property type="entry name" value="Opine_Oxase_asu/HCN_bsu"/>
</dbReference>
<dbReference type="InterPro" id="IPR041854">
    <property type="entry name" value="BFD-like_2Fe2S-bd_dom_sf"/>
</dbReference>
<dbReference type="PANTHER" id="PTHR42949">
    <property type="entry name" value="ANAEROBIC GLYCEROL-3-PHOSPHATE DEHYDROGENASE SUBUNIT B"/>
    <property type="match status" value="1"/>
</dbReference>
<protein>
    <submittedName>
        <fullName evidence="4">FAD-dependent oxidoreductase</fullName>
    </submittedName>
</protein>
<evidence type="ECO:0000259" key="2">
    <source>
        <dbReference type="Pfam" id="PF07992"/>
    </source>
</evidence>
<feature type="domain" description="SoxA A3" evidence="3">
    <location>
        <begin position="377"/>
        <end position="456"/>
    </location>
</feature>
<name>A0A848EJW6_9PROT</name>
<accession>A0A848EJW6</accession>
<evidence type="ECO:0000256" key="1">
    <source>
        <dbReference type="ARBA" id="ARBA00023002"/>
    </source>
</evidence>
<evidence type="ECO:0000259" key="3">
    <source>
        <dbReference type="Pfam" id="PF17806"/>
    </source>
</evidence>
<dbReference type="Pfam" id="PF07992">
    <property type="entry name" value="Pyr_redox_2"/>
    <property type="match status" value="1"/>
</dbReference>
<comment type="caution">
    <text evidence="4">The sequence shown here is derived from an EMBL/GenBank/DDBJ whole genome shotgun (WGS) entry which is preliminary data.</text>
</comment>
<dbReference type="InterPro" id="IPR041117">
    <property type="entry name" value="SoxA_A3"/>
</dbReference>
<dbReference type="SUPFAM" id="SSF51905">
    <property type="entry name" value="FAD/NAD(P)-binding domain"/>
    <property type="match status" value="1"/>
</dbReference>
<dbReference type="Gene3D" id="1.10.10.1100">
    <property type="entry name" value="BFD-like [2Fe-2S]-binding domain"/>
    <property type="match status" value="1"/>
</dbReference>
<dbReference type="InterPro" id="IPR023753">
    <property type="entry name" value="FAD/NAD-binding_dom"/>
</dbReference>
<dbReference type="Pfam" id="PF17806">
    <property type="entry name" value="SO_alpha_A3"/>
    <property type="match status" value="1"/>
</dbReference>
<dbReference type="Proteomes" id="UP000548582">
    <property type="component" value="Unassembled WGS sequence"/>
</dbReference>
<evidence type="ECO:0000313" key="4">
    <source>
        <dbReference type="EMBL" id="NMJ43678.1"/>
    </source>
</evidence>
<dbReference type="Gene3D" id="3.50.50.60">
    <property type="entry name" value="FAD/NAD(P)-binding domain"/>
    <property type="match status" value="2"/>
</dbReference>
<dbReference type="EMBL" id="JABBKX010000009">
    <property type="protein sequence ID" value="NMJ43678.1"/>
    <property type="molecule type" value="Genomic_DNA"/>
</dbReference>
<sequence>MTDRPDLAIVGAGPAGLAAATEAAARGLSVTLLDERAAPGGIVYHAVTRSPLGGTTVLDADYRRGTGLVEAFRSSGSTYCPNASVWAVDRDGSIGVTIDGQARWLRPRRVLLATGCMERSLPFPGWTLPGVMTAGAGQILLKDSGAIPDGPVVLAGTGPLLLLVAVQYLRAGARIAAVADLTPPGAWQRGLPHLAGAFGCLPLLRKGLSMMAELRRSDVRRIPGVTGLRAIGTDRLEAVEVRQGERAERIPAGVLLVHAGVVPNIVLTRMLRLPHRWDPRQRCWRPDADAFGATGLDAIAVAGDGARILGAEAAVHAGRLAALDAAHRLDVLDRAERDRHAAPEQAAIERHAGLRSLLDAMYPPPDGLAFLDDDTTICRCEDITAADIRAAIADGCRDPNQVKAVTRCAMGPCQGRQCGQTLARIVADATGQTEEDVMPPRARPPLRRLTIGDLAALETESTP</sequence>
<dbReference type="GO" id="GO:0016491">
    <property type="term" value="F:oxidoreductase activity"/>
    <property type="evidence" value="ECO:0007669"/>
    <property type="project" value="UniProtKB-KW"/>
</dbReference>
<gene>
    <name evidence="4" type="ORF">GWK16_20695</name>
</gene>
<dbReference type="PANTHER" id="PTHR42949:SF3">
    <property type="entry name" value="ANAEROBIC GLYCEROL-3-PHOSPHATE DEHYDROGENASE SUBUNIT B"/>
    <property type="match status" value="1"/>
</dbReference>
<feature type="domain" description="FAD/NAD(P)-binding" evidence="2">
    <location>
        <begin position="6"/>
        <end position="317"/>
    </location>
</feature>
<dbReference type="RefSeq" id="WP_170055878.1">
    <property type="nucleotide sequence ID" value="NZ_JABBKX010000009.1"/>
</dbReference>
<dbReference type="AlphaFoldDB" id="A0A848EJW6"/>
<dbReference type="PIRSF" id="PIRSF037495">
    <property type="entry name" value="Opine_OX_OoxA/HcnB"/>
    <property type="match status" value="1"/>
</dbReference>
<dbReference type="PRINTS" id="PR00368">
    <property type="entry name" value="FADPNR"/>
</dbReference>
<dbReference type="InterPro" id="IPR036188">
    <property type="entry name" value="FAD/NAD-bd_sf"/>
</dbReference>
<keyword evidence="5" id="KW-1185">Reference proteome</keyword>
<reference evidence="4 5" key="1">
    <citation type="submission" date="2020-03" db="EMBL/GenBank/DDBJ databases">
        <authorList>
            <person name="Sun Q."/>
        </authorList>
    </citation>
    <scope>NUCLEOTIDE SEQUENCE [LARGE SCALE GENOMIC DNA]</scope>
    <source>
        <strain evidence="4 5">JC162</strain>
    </source>
</reference>
<organism evidence="4 5">
    <name type="scientific">Neoroseomonas marina</name>
    <dbReference type="NCBI Taxonomy" id="1232220"/>
    <lineage>
        <taxon>Bacteria</taxon>
        <taxon>Pseudomonadati</taxon>
        <taxon>Pseudomonadota</taxon>
        <taxon>Alphaproteobacteria</taxon>
        <taxon>Acetobacterales</taxon>
        <taxon>Acetobacteraceae</taxon>
        <taxon>Neoroseomonas</taxon>
    </lineage>
</organism>
<keyword evidence="1" id="KW-0560">Oxidoreductase</keyword>
<dbReference type="InterPro" id="IPR051691">
    <property type="entry name" value="Metab_Enz_Cyan_OpOx_G3PDH"/>
</dbReference>
<evidence type="ECO:0000313" key="5">
    <source>
        <dbReference type="Proteomes" id="UP000548582"/>
    </source>
</evidence>
<dbReference type="PRINTS" id="PR00411">
    <property type="entry name" value="PNDRDTASEI"/>
</dbReference>